<dbReference type="AlphaFoldDB" id="I0Z9C7"/>
<protein>
    <recommendedName>
        <fullName evidence="6">Amidase signature enzyme</fullName>
    </recommendedName>
</protein>
<dbReference type="SUPFAM" id="SSF48452">
    <property type="entry name" value="TPR-like"/>
    <property type="match status" value="1"/>
</dbReference>
<proteinExistence type="predicted"/>
<dbReference type="GeneID" id="17045261"/>
<dbReference type="InterPro" id="IPR036928">
    <property type="entry name" value="AS_sf"/>
</dbReference>
<dbReference type="eggNOG" id="KOG1211">
    <property type="taxonomic scope" value="Eukaryota"/>
</dbReference>
<dbReference type="PROSITE" id="PS50293">
    <property type="entry name" value="TPR_REGION"/>
    <property type="match status" value="1"/>
</dbReference>
<feature type="compositionally biased region" description="Low complexity" evidence="3">
    <location>
        <begin position="403"/>
        <end position="426"/>
    </location>
</feature>
<dbReference type="Pfam" id="PF13414">
    <property type="entry name" value="TPR_11"/>
    <property type="match status" value="1"/>
</dbReference>
<keyword evidence="5" id="KW-1185">Reference proteome</keyword>
<organism evidence="4 5">
    <name type="scientific">Coccomyxa subellipsoidea (strain C-169)</name>
    <name type="common">Green microalga</name>
    <dbReference type="NCBI Taxonomy" id="574566"/>
    <lineage>
        <taxon>Eukaryota</taxon>
        <taxon>Viridiplantae</taxon>
        <taxon>Chlorophyta</taxon>
        <taxon>core chlorophytes</taxon>
        <taxon>Trebouxiophyceae</taxon>
        <taxon>Trebouxiophyceae incertae sedis</taxon>
        <taxon>Coccomyxaceae</taxon>
        <taxon>Coccomyxa</taxon>
        <taxon>Coccomyxa subellipsoidea</taxon>
    </lineage>
</organism>
<evidence type="ECO:0000256" key="1">
    <source>
        <dbReference type="PROSITE-ProRule" id="PRU00339"/>
    </source>
</evidence>
<feature type="coiled-coil region" evidence="2">
    <location>
        <begin position="527"/>
        <end position="554"/>
    </location>
</feature>
<evidence type="ECO:0000313" key="5">
    <source>
        <dbReference type="Proteomes" id="UP000007264"/>
    </source>
</evidence>
<name>I0Z9C7_COCSC</name>
<dbReference type="Gene3D" id="3.90.1300.10">
    <property type="entry name" value="Amidase signature (AS) domain"/>
    <property type="match status" value="1"/>
</dbReference>
<evidence type="ECO:0000256" key="2">
    <source>
        <dbReference type="SAM" id="Coils"/>
    </source>
</evidence>
<feature type="repeat" description="TPR" evidence="1">
    <location>
        <begin position="427"/>
        <end position="460"/>
    </location>
</feature>
<gene>
    <name evidence="4" type="ORF">COCSUDRAFT_38970</name>
</gene>
<feature type="region of interest" description="Disordered" evidence="3">
    <location>
        <begin position="388"/>
        <end position="428"/>
    </location>
</feature>
<evidence type="ECO:0000256" key="3">
    <source>
        <dbReference type="SAM" id="MobiDB-lite"/>
    </source>
</evidence>
<keyword evidence="1" id="KW-0802">TPR repeat</keyword>
<dbReference type="EMBL" id="AGSI01000001">
    <property type="protein sequence ID" value="EIE27246.1"/>
    <property type="molecule type" value="Genomic_DNA"/>
</dbReference>
<evidence type="ECO:0000313" key="4">
    <source>
        <dbReference type="EMBL" id="EIE27246.1"/>
    </source>
</evidence>
<dbReference type="PANTHER" id="PTHR46310:SF7">
    <property type="entry name" value="AMIDASE 1"/>
    <property type="match status" value="1"/>
</dbReference>
<dbReference type="SMART" id="SM00028">
    <property type="entry name" value="TPR"/>
    <property type="match status" value="3"/>
</dbReference>
<reference evidence="4 5" key="1">
    <citation type="journal article" date="2012" name="Genome Biol.">
        <title>The genome of the polar eukaryotic microalga coccomyxa subellipsoidea reveals traits of cold adaptation.</title>
        <authorList>
            <person name="Blanc G."/>
            <person name="Agarkova I."/>
            <person name="Grimwood J."/>
            <person name="Kuo A."/>
            <person name="Brueggeman A."/>
            <person name="Dunigan D."/>
            <person name="Gurnon J."/>
            <person name="Ladunga I."/>
            <person name="Lindquist E."/>
            <person name="Lucas S."/>
            <person name="Pangilinan J."/>
            <person name="Proschold T."/>
            <person name="Salamov A."/>
            <person name="Schmutz J."/>
            <person name="Weeks D."/>
            <person name="Yamada T."/>
            <person name="Claverie J.M."/>
            <person name="Grigoriev I."/>
            <person name="Van Etten J."/>
            <person name="Lomsadze A."/>
            <person name="Borodovsky M."/>
        </authorList>
    </citation>
    <scope>NUCLEOTIDE SEQUENCE [LARGE SCALE GENOMIC DNA]</scope>
    <source>
        <strain evidence="4 5">C-169</strain>
    </source>
</reference>
<keyword evidence="2" id="KW-0175">Coiled coil</keyword>
<dbReference type="eggNOG" id="KOG1124">
    <property type="taxonomic scope" value="Eukaryota"/>
</dbReference>
<dbReference type="SUPFAM" id="SSF75304">
    <property type="entry name" value="Amidase signature (AS) enzymes"/>
    <property type="match status" value="1"/>
</dbReference>
<sequence length="570" mass="60254">MALGAALLHKAFRKRGRGKGRQLPNLRAFIDPLDIRPAEGAGTSLIGATVAASDLFAIGGKAARTRATPDSATIGIGIDHLSGVRVQAACNGLWGYRASTNAGPKDGAGTIAGPLDALGWMTKDPALLTKVGIALQLPGVVSKGDLLQVIVAEDLFKAVVQDPHHLLLRASYKAARAWAGHEEVARGLMMNFLFDACPAAHYFIQARDEKDRADVHNIMEGLRAAAAAVQAAEFRKAYGHLSQEPQSASPEILDQLKRAQEVSEEAVAQGRRVMEQAADQLKEILRDGNLLMLPVLPSAPPDRTAPPEELAAFERAALQLCSIAALAGLPQVCIPVIVPGQPPASVALVGLQRSDMRLLTAAEKLGPLVTDAAVKLAAAQQHDAAVATNGGSATAAPSPKRPTANGTAKKAAAGSKAARSAASAAEAETHKAAGNELFKAGSFEEAVKEYSSAIELNPDSPVYYSNRAMAYLQIMQFAEAEADCDRALKREISVKTLLRRGTARRGKHDLDGARADFKQVLALEPKNRQARTDLMALKEEEKALRAEAETLQAQAFDAAATGTIEEDVFL</sequence>
<dbReference type="KEGG" id="csl:COCSUDRAFT_38970"/>
<dbReference type="RefSeq" id="XP_005651790.1">
    <property type="nucleotide sequence ID" value="XM_005651733.1"/>
</dbReference>
<dbReference type="Gene3D" id="1.25.40.10">
    <property type="entry name" value="Tetratricopeptide repeat domain"/>
    <property type="match status" value="1"/>
</dbReference>
<dbReference type="STRING" id="574566.I0Z9C7"/>
<comment type="caution">
    <text evidence="4">The sequence shown here is derived from an EMBL/GenBank/DDBJ whole genome shotgun (WGS) entry which is preliminary data.</text>
</comment>
<evidence type="ECO:0008006" key="6">
    <source>
        <dbReference type="Google" id="ProtNLM"/>
    </source>
</evidence>
<dbReference type="PANTHER" id="PTHR46310">
    <property type="entry name" value="AMIDASE 1"/>
    <property type="match status" value="1"/>
</dbReference>
<dbReference type="OrthoDB" id="629492at2759"/>
<dbReference type="InterPro" id="IPR019734">
    <property type="entry name" value="TPR_rpt"/>
</dbReference>
<dbReference type="InterPro" id="IPR011990">
    <property type="entry name" value="TPR-like_helical_dom_sf"/>
</dbReference>
<dbReference type="PROSITE" id="PS50005">
    <property type="entry name" value="TPR"/>
    <property type="match status" value="2"/>
</dbReference>
<dbReference type="Proteomes" id="UP000007264">
    <property type="component" value="Unassembled WGS sequence"/>
</dbReference>
<accession>I0Z9C7</accession>
<feature type="repeat" description="TPR" evidence="1">
    <location>
        <begin position="494"/>
        <end position="527"/>
    </location>
</feature>